<name>A0ABX7U257_STRCY</name>
<sequence length="126" mass="13544">MVYSPFAVDVVLPEDLAEQFGDIATRRAPVRSTMAALFADGTTIASTAITFLQGPPAVAYWVDLTKNWLLRKHESGVGTLRMEGPGGTVHITITEQTDLVELATALHTALFPPESTPSHDPDDIAL</sequence>
<organism evidence="1 2">
    <name type="scientific">Streptomyces cyanogenus</name>
    <dbReference type="NCBI Taxonomy" id="80860"/>
    <lineage>
        <taxon>Bacteria</taxon>
        <taxon>Bacillati</taxon>
        <taxon>Actinomycetota</taxon>
        <taxon>Actinomycetes</taxon>
        <taxon>Kitasatosporales</taxon>
        <taxon>Streptomycetaceae</taxon>
        <taxon>Streptomyces</taxon>
    </lineage>
</organism>
<gene>
    <name evidence="1" type="ORF">S1361_37705</name>
</gene>
<proteinExistence type="predicted"/>
<dbReference type="EMBL" id="CP071839">
    <property type="protein sequence ID" value="QTE03133.1"/>
    <property type="molecule type" value="Genomic_DNA"/>
</dbReference>
<keyword evidence="2" id="KW-1185">Reference proteome</keyword>
<reference evidence="1 2" key="1">
    <citation type="submission" date="2021-03" db="EMBL/GenBank/DDBJ databases">
        <title>Complete genome sequence of Streptomyces cyanogenus S136, producer of anticancer angucycline landomycin A.</title>
        <authorList>
            <person name="Hrab P."/>
            <person name="Ruckert C."/>
            <person name="Busche T."/>
            <person name="Ostash I."/>
            <person name="Kalinowski J."/>
            <person name="Fedorenko V."/>
            <person name="Yushchuk O."/>
            <person name="Ostash B."/>
        </authorList>
    </citation>
    <scope>NUCLEOTIDE SEQUENCE [LARGE SCALE GENOMIC DNA]</scope>
    <source>
        <strain evidence="1 2">S136</strain>
    </source>
</reference>
<protein>
    <submittedName>
        <fullName evidence="1">Uncharacterized protein</fullName>
    </submittedName>
</protein>
<evidence type="ECO:0000313" key="2">
    <source>
        <dbReference type="Proteomes" id="UP000663908"/>
    </source>
</evidence>
<dbReference type="Proteomes" id="UP000663908">
    <property type="component" value="Chromosome"/>
</dbReference>
<accession>A0ABX7U257</accession>
<dbReference type="RefSeq" id="WP_208036323.1">
    <property type="nucleotide sequence ID" value="NZ_CP071839.1"/>
</dbReference>
<evidence type="ECO:0000313" key="1">
    <source>
        <dbReference type="EMBL" id="QTE03133.1"/>
    </source>
</evidence>